<dbReference type="EMBL" id="BSPC01000023">
    <property type="protein sequence ID" value="GLS19453.1"/>
    <property type="molecule type" value="Genomic_DNA"/>
</dbReference>
<name>A0ABQ6CGP1_9HYPH</name>
<protein>
    <recommendedName>
        <fullName evidence="3">DUF2147 domain-containing protein</fullName>
    </recommendedName>
</protein>
<proteinExistence type="predicted"/>
<dbReference type="RefSeq" id="WP_284312388.1">
    <property type="nucleotide sequence ID" value="NZ_BSPC01000023.1"/>
</dbReference>
<gene>
    <name evidence="1" type="ORF">GCM10007874_24700</name>
</gene>
<dbReference type="Proteomes" id="UP001156882">
    <property type="component" value="Unassembled WGS sequence"/>
</dbReference>
<comment type="caution">
    <text evidence="1">The sequence shown here is derived from an EMBL/GenBank/DDBJ whole genome shotgun (WGS) entry which is preliminary data.</text>
</comment>
<sequence>MGTPLIARLETQRAPIRLRAILVCVAASIVTTPTAWGKTEGTKSIVGSWVWNRKNLSPEDQRITTGFTFKADGTMEAMEWSKDGIGPNMGEGLGDEGHYRLRGDQLTITSSSDPQTGWPIWRAGHRVRYHCRVRFAANASSFHLSQCAISGEWLRQKNSFP</sequence>
<organism evidence="1 2">
    <name type="scientific">Labrys miyagiensis</name>
    <dbReference type="NCBI Taxonomy" id="346912"/>
    <lineage>
        <taxon>Bacteria</taxon>
        <taxon>Pseudomonadati</taxon>
        <taxon>Pseudomonadota</taxon>
        <taxon>Alphaproteobacteria</taxon>
        <taxon>Hyphomicrobiales</taxon>
        <taxon>Xanthobacteraceae</taxon>
        <taxon>Labrys</taxon>
    </lineage>
</organism>
<accession>A0ABQ6CGP1</accession>
<evidence type="ECO:0000313" key="1">
    <source>
        <dbReference type="EMBL" id="GLS19453.1"/>
    </source>
</evidence>
<evidence type="ECO:0008006" key="3">
    <source>
        <dbReference type="Google" id="ProtNLM"/>
    </source>
</evidence>
<keyword evidence="2" id="KW-1185">Reference proteome</keyword>
<evidence type="ECO:0000313" key="2">
    <source>
        <dbReference type="Proteomes" id="UP001156882"/>
    </source>
</evidence>
<reference evidence="2" key="1">
    <citation type="journal article" date="2019" name="Int. J. Syst. Evol. Microbiol.">
        <title>The Global Catalogue of Microorganisms (GCM) 10K type strain sequencing project: providing services to taxonomists for standard genome sequencing and annotation.</title>
        <authorList>
            <consortium name="The Broad Institute Genomics Platform"/>
            <consortium name="The Broad Institute Genome Sequencing Center for Infectious Disease"/>
            <person name="Wu L."/>
            <person name="Ma J."/>
        </authorList>
    </citation>
    <scope>NUCLEOTIDE SEQUENCE [LARGE SCALE GENOMIC DNA]</scope>
    <source>
        <strain evidence="2">NBRC 101365</strain>
    </source>
</reference>